<feature type="domain" description="PilZ" evidence="1">
    <location>
        <begin position="94"/>
        <end position="188"/>
    </location>
</feature>
<protein>
    <submittedName>
        <fullName evidence="2">PilZ domain-containing protein</fullName>
    </submittedName>
</protein>
<organism evidence="2 3">
    <name type="scientific">Paraconexibacter antarcticus</name>
    <dbReference type="NCBI Taxonomy" id="2949664"/>
    <lineage>
        <taxon>Bacteria</taxon>
        <taxon>Bacillati</taxon>
        <taxon>Actinomycetota</taxon>
        <taxon>Thermoleophilia</taxon>
        <taxon>Solirubrobacterales</taxon>
        <taxon>Paraconexibacteraceae</taxon>
        <taxon>Paraconexibacter</taxon>
    </lineage>
</organism>
<dbReference type="EMBL" id="CP098502">
    <property type="protein sequence ID" value="UTI62563.1"/>
    <property type="molecule type" value="Genomic_DNA"/>
</dbReference>
<reference evidence="2 3" key="1">
    <citation type="submission" date="2022-06" db="EMBL/GenBank/DDBJ databases">
        <title>Paraconexibacter antarcticus.</title>
        <authorList>
            <person name="Kim C.S."/>
        </authorList>
    </citation>
    <scope>NUCLEOTIDE SEQUENCE [LARGE SCALE GENOMIC DNA]</scope>
    <source>
        <strain evidence="2 3">02-257</strain>
    </source>
</reference>
<accession>A0ABY5DMZ7</accession>
<dbReference type="Proteomes" id="UP001056035">
    <property type="component" value="Chromosome"/>
</dbReference>
<dbReference type="InterPro" id="IPR009875">
    <property type="entry name" value="PilZ_domain"/>
</dbReference>
<sequence>MRRLRDYQAVNLYLLGPAGQRTRRIAATVGVVERGVALLTPDDPGVLDRVRLPTRSTLSFAHGDHAVLLDGVLVRDSARWLTFLADAHGHVPSRRFAPRLPLELPVQVVGAVGGAVATTTVDVSATGALLAARTLGGPGDTLQLRLDLPGDHPSVIATAVVVRITPRGTAVRFAPLDAESTALLRDLVRDVRHAVTQRFAARRLAR</sequence>
<dbReference type="RefSeq" id="WP_254569300.1">
    <property type="nucleotide sequence ID" value="NZ_CP098502.1"/>
</dbReference>
<evidence type="ECO:0000313" key="2">
    <source>
        <dbReference type="EMBL" id="UTI62563.1"/>
    </source>
</evidence>
<evidence type="ECO:0000259" key="1">
    <source>
        <dbReference type="Pfam" id="PF07238"/>
    </source>
</evidence>
<keyword evidence="3" id="KW-1185">Reference proteome</keyword>
<name>A0ABY5DMZ7_9ACTN</name>
<dbReference type="Gene3D" id="2.40.10.220">
    <property type="entry name" value="predicted glycosyltransferase like domains"/>
    <property type="match status" value="1"/>
</dbReference>
<dbReference type="SUPFAM" id="SSF141371">
    <property type="entry name" value="PilZ domain-like"/>
    <property type="match status" value="1"/>
</dbReference>
<dbReference type="Pfam" id="PF07238">
    <property type="entry name" value="PilZ"/>
    <property type="match status" value="1"/>
</dbReference>
<evidence type="ECO:0000313" key="3">
    <source>
        <dbReference type="Proteomes" id="UP001056035"/>
    </source>
</evidence>
<gene>
    <name evidence="2" type="ORF">NBH00_14465</name>
</gene>
<proteinExistence type="predicted"/>